<name>A0A449BIG6_9MOLU</name>
<dbReference type="SUPFAM" id="SSF48592">
    <property type="entry name" value="GroEL equatorial domain-like"/>
    <property type="match status" value="1"/>
</dbReference>
<dbReference type="GO" id="GO:0051082">
    <property type="term" value="F:unfolded protein binding"/>
    <property type="evidence" value="ECO:0007669"/>
    <property type="project" value="UniProtKB-UniRule"/>
</dbReference>
<evidence type="ECO:0000256" key="5">
    <source>
        <dbReference type="RuleBase" id="RU000419"/>
    </source>
</evidence>
<evidence type="ECO:0000256" key="4">
    <source>
        <dbReference type="RuleBase" id="RU000418"/>
    </source>
</evidence>
<organism evidence="7 8">
    <name type="scientific">Acholeplasma hippikon</name>
    <dbReference type="NCBI Taxonomy" id="264636"/>
    <lineage>
        <taxon>Bacteria</taxon>
        <taxon>Bacillati</taxon>
        <taxon>Mycoplasmatota</taxon>
        <taxon>Mollicutes</taxon>
        <taxon>Acholeplasmatales</taxon>
        <taxon>Acholeplasmataceae</taxon>
        <taxon>Acholeplasma</taxon>
    </lineage>
</organism>
<dbReference type="NCBIfam" id="TIGR02348">
    <property type="entry name" value="GroEL"/>
    <property type="match status" value="1"/>
</dbReference>
<dbReference type="NCBIfam" id="NF009487">
    <property type="entry name" value="PRK12849.1"/>
    <property type="match status" value="1"/>
</dbReference>
<keyword evidence="2 3" id="KW-0143">Chaperone</keyword>
<comment type="similarity">
    <text evidence="1 3 4">Belongs to the chaperonin (HSP60) family.</text>
</comment>
<protein>
    <recommendedName>
        <fullName evidence="3">Chaperonin GroEL</fullName>
        <ecNumber evidence="3">5.6.1.7</ecNumber>
    </recommendedName>
    <alternativeName>
        <fullName evidence="3">60 kDa chaperonin</fullName>
    </alternativeName>
    <alternativeName>
        <fullName evidence="3">Chaperonin-60</fullName>
        <shortName evidence="3">Cpn60</shortName>
    </alternativeName>
</protein>
<keyword evidence="3" id="KW-0413">Isomerase</keyword>
<dbReference type="NCBIfam" id="NF009489">
    <property type="entry name" value="PRK12851.1"/>
    <property type="match status" value="1"/>
</dbReference>
<evidence type="ECO:0000256" key="3">
    <source>
        <dbReference type="HAMAP-Rule" id="MF_00600"/>
    </source>
</evidence>
<keyword evidence="6" id="KW-0175">Coiled coil</keyword>
<comment type="subcellular location">
    <subcellularLocation>
        <location evidence="3">Cytoplasm</location>
    </subcellularLocation>
</comment>
<dbReference type="PANTHER" id="PTHR45633">
    <property type="entry name" value="60 KDA HEAT SHOCK PROTEIN, MITOCHONDRIAL"/>
    <property type="match status" value="1"/>
</dbReference>
<dbReference type="NCBIfam" id="NF000592">
    <property type="entry name" value="PRK00013.1"/>
    <property type="match status" value="1"/>
</dbReference>
<dbReference type="InterPro" id="IPR001844">
    <property type="entry name" value="Cpn60/GroEL"/>
</dbReference>
<dbReference type="Gene3D" id="3.30.260.10">
    <property type="entry name" value="TCP-1-like chaperonin intermediate domain"/>
    <property type="match status" value="1"/>
</dbReference>
<dbReference type="NCBIfam" id="NF009488">
    <property type="entry name" value="PRK12850.1"/>
    <property type="match status" value="1"/>
</dbReference>
<dbReference type="HAMAP" id="MF_00600">
    <property type="entry name" value="CH60"/>
    <property type="match status" value="1"/>
</dbReference>
<evidence type="ECO:0000256" key="2">
    <source>
        <dbReference type="ARBA" id="ARBA00023186"/>
    </source>
</evidence>
<dbReference type="STRING" id="1408416.GCA_000702765_00808"/>
<feature type="binding site" evidence="3">
    <location>
        <position position="495"/>
    </location>
    <ligand>
        <name>ATP</name>
        <dbReference type="ChEBI" id="CHEBI:30616"/>
    </ligand>
</feature>
<dbReference type="SUPFAM" id="SSF54849">
    <property type="entry name" value="GroEL-intermediate domain like"/>
    <property type="match status" value="1"/>
</dbReference>
<sequence>MMSKEIKYGSVAKDAILNGVNKLADTVKITLGPKGRNVILEKSYGSPLITNDGVSIAKEIELQDAYENMGAKLVYEVANRTNDEAGDGTTTATVLAQSIIQKGFKAIEHGANPILVREGMLKAGKVIADKLLEKSRMINSKEDIQSVASISAGDKEIGSIIAEAMEKVTKNGIITVDESKGFETELEVVEGLQYDKGYISPYFVNNRETMAIEFEDPYVLVTDQKIKTIQEILPILEQVIKTNKPLLMIAEEIENEVTSTLIVNKLRGTFNVVATKAPGFGDNQKELLQDIAILTGATFYTKDLDMKLNEMRLEDLGKVSKAVIKKDTTTLIGGKGHKDSIDRRIDEIMNQVQQATSEYDKKKYQERLAKLVGGVAIIKVGAATESELKEKKLRIEDALNATKAAVAEGIVIGGGAVLVEIYEALNHNFTDENPDVNKGIRAVLDSLLVPTYQIAENAGFDGQTIVEMQRKQPLNHGFDAKEGKWVDLLKHGIIDPTRVTRNAILNASSIASLLITSEAAVVEVKEPKTQMPTMDY</sequence>
<evidence type="ECO:0000313" key="7">
    <source>
        <dbReference type="EMBL" id="VEU82245.1"/>
    </source>
</evidence>
<keyword evidence="3" id="KW-0547">Nucleotide-binding</keyword>
<gene>
    <name evidence="3 7" type="primary">groEL</name>
    <name evidence="3" type="synonym">groL</name>
    <name evidence="7" type="ORF">NCTC10172_00253</name>
</gene>
<keyword evidence="3" id="KW-0067">ATP-binding</keyword>
<comment type="function">
    <text evidence="3 5">Together with its co-chaperonin GroES, plays an essential role in assisting protein folding. The GroEL-GroES system forms a nano-cage that allows encapsulation of the non-native substrate proteins and provides a physical environment optimized to promote and accelerate protein folding.</text>
</comment>
<dbReference type="CDD" id="cd03344">
    <property type="entry name" value="GroEL"/>
    <property type="match status" value="1"/>
</dbReference>
<dbReference type="EMBL" id="LR215050">
    <property type="protein sequence ID" value="VEU82245.1"/>
    <property type="molecule type" value="Genomic_DNA"/>
</dbReference>
<dbReference type="Gene3D" id="1.10.560.10">
    <property type="entry name" value="GroEL-like equatorial domain"/>
    <property type="match status" value="1"/>
</dbReference>
<dbReference type="SUPFAM" id="SSF52029">
    <property type="entry name" value="GroEL apical domain-like"/>
    <property type="match status" value="1"/>
</dbReference>
<dbReference type="InterPro" id="IPR027409">
    <property type="entry name" value="GroEL-like_apical_dom_sf"/>
</dbReference>
<keyword evidence="3" id="KW-0963">Cytoplasm</keyword>
<dbReference type="GO" id="GO:0005524">
    <property type="term" value="F:ATP binding"/>
    <property type="evidence" value="ECO:0007669"/>
    <property type="project" value="UniProtKB-UniRule"/>
</dbReference>
<feature type="binding site" evidence="3">
    <location>
        <begin position="87"/>
        <end position="91"/>
    </location>
    <ligand>
        <name>ATP</name>
        <dbReference type="ChEBI" id="CHEBI:30616"/>
    </ligand>
</feature>
<comment type="subunit">
    <text evidence="3 5">Forms a cylinder of 14 subunits composed of two heptameric rings stacked back-to-back. Interacts with the co-chaperonin GroES.</text>
</comment>
<evidence type="ECO:0000313" key="8">
    <source>
        <dbReference type="Proteomes" id="UP000290909"/>
    </source>
</evidence>
<feature type="binding site" evidence="3">
    <location>
        <position position="414"/>
    </location>
    <ligand>
        <name>ATP</name>
        <dbReference type="ChEBI" id="CHEBI:30616"/>
    </ligand>
</feature>
<dbReference type="EC" id="5.6.1.7" evidence="3"/>
<dbReference type="PRINTS" id="PR00298">
    <property type="entry name" value="CHAPERONIN60"/>
</dbReference>
<dbReference type="GO" id="GO:0005737">
    <property type="term" value="C:cytoplasm"/>
    <property type="evidence" value="ECO:0007669"/>
    <property type="project" value="UniProtKB-SubCell"/>
</dbReference>
<dbReference type="Gene3D" id="3.50.7.10">
    <property type="entry name" value="GroEL"/>
    <property type="match status" value="1"/>
</dbReference>
<feature type="coiled-coil region" evidence="6">
    <location>
        <begin position="338"/>
        <end position="365"/>
    </location>
</feature>
<proteinExistence type="inferred from homology"/>
<dbReference type="GO" id="GO:0042026">
    <property type="term" value="P:protein refolding"/>
    <property type="evidence" value="ECO:0007669"/>
    <property type="project" value="UniProtKB-UniRule"/>
</dbReference>
<dbReference type="KEGG" id="ahk:NCTC10172_00253"/>
<comment type="caution">
    <text evidence="3">Lacks conserved residue(s) required for the propagation of feature annotation.</text>
</comment>
<dbReference type="InterPro" id="IPR027410">
    <property type="entry name" value="TCP-1-like_intermed_sf"/>
</dbReference>
<dbReference type="GO" id="GO:0140662">
    <property type="term" value="F:ATP-dependent protein folding chaperone"/>
    <property type="evidence" value="ECO:0007669"/>
    <property type="project" value="InterPro"/>
</dbReference>
<feature type="binding site" evidence="3">
    <location>
        <begin position="30"/>
        <end position="33"/>
    </location>
    <ligand>
        <name>ATP</name>
        <dbReference type="ChEBI" id="CHEBI:30616"/>
    </ligand>
</feature>
<dbReference type="InterPro" id="IPR027413">
    <property type="entry name" value="GROEL-like_equatorial_sf"/>
</dbReference>
<reference evidence="7 8" key="1">
    <citation type="submission" date="2019-01" db="EMBL/GenBank/DDBJ databases">
        <authorList>
            <consortium name="Pathogen Informatics"/>
        </authorList>
    </citation>
    <scope>NUCLEOTIDE SEQUENCE [LARGE SCALE GENOMIC DNA]</scope>
    <source>
        <strain evidence="7 8">NCTC10172</strain>
    </source>
</reference>
<dbReference type="GO" id="GO:0016853">
    <property type="term" value="F:isomerase activity"/>
    <property type="evidence" value="ECO:0007669"/>
    <property type="project" value="UniProtKB-KW"/>
</dbReference>
<keyword evidence="8" id="KW-1185">Reference proteome</keyword>
<accession>A0A449BIG6</accession>
<dbReference type="Pfam" id="PF00118">
    <property type="entry name" value="Cpn60_TCP1"/>
    <property type="match status" value="1"/>
</dbReference>
<dbReference type="InterPro" id="IPR002423">
    <property type="entry name" value="Cpn60/GroEL/TCP-1"/>
</dbReference>
<dbReference type="AlphaFoldDB" id="A0A449BIG6"/>
<evidence type="ECO:0000256" key="1">
    <source>
        <dbReference type="ARBA" id="ARBA00006607"/>
    </source>
</evidence>
<evidence type="ECO:0000256" key="6">
    <source>
        <dbReference type="SAM" id="Coils"/>
    </source>
</evidence>
<dbReference type="FunFam" id="3.50.7.10:FF:000001">
    <property type="entry name" value="60 kDa chaperonin"/>
    <property type="match status" value="1"/>
</dbReference>
<dbReference type="Proteomes" id="UP000290909">
    <property type="component" value="Chromosome"/>
</dbReference>